<dbReference type="RefSeq" id="WP_013759042.1">
    <property type="nucleotide sequence ID" value="NC_015500.1"/>
</dbReference>
<dbReference type="GO" id="GO:0030245">
    <property type="term" value="P:cellulose catabolic process"/>
    <property type="evidence" value="ECO:0007669"/>
    <property type="project" value="UniProtKB-KW"/>
</dbReference>
<dbReference type="InterPro" id="IPR017853">
    <property type="entry name" value="GH"/>
</dbReference>
<proteinExistence type="inferred from homology"/>
<keyword evidence="3" id="KW-0136">Cellulose degradation</keyword>
<accession>F4LJ29</accession>
<dbReference type="InterPro" id="IPR050386">
    <property type="entry name" value="Glycosyl_hydrolase_5"/>
</dbReference>
<sequence length="345" mass="38872">MKPIDAAAVPALRYGFNMLWMYSLAGLKSPRPADVRVAETELDFICGMGCNFIRLPVDYRFWIRDFRYAEPDESMLVRLDDCVKAVVSRGLHCSLNLHRAPGYCINGAETEKHNLWCDRVAQDAFVQLWTDLALRYAPYGPEQLSFDLLNEPPRIGRYGMTRAVHEKLMRRTMSAVRAVSPLRPVVLNGIDGGNEAIPELADTGAILSTRGYQPMALTHYRAPWCEETADCTPPVYPGTEWNGTCWNRETLLAHYAPWKTLADAGACVHVGECGCYTKTDNEAALAWFADLFSVFRELGWGYALWNFNGDFGICGHGRGGTRWEKRGGFTVDRDLYELFISGMRT</sequence>
<keyword evidence="5 7" id="KW-0326">Glycosidase</keyword>
<dbReference type="AlphaFoldDB" id="F4LJ29"/>
<evidence type="ECO:0000313" key="10">
    <source>
        <dbReference type="Proteomes" id="UP000006546"/>
    </source>
</evidence>
<dbReference type="HOGENOM" id="CLU_018668_1_0_12"/>
<dbReference type="PANTHER" id="PTHR31297:SF41">
    <property type="entry name" value="ENDOGLUCANASE, PUTATIVE (AFU_ORTHOLOGUE AFUA_5G01830)-RELATED"/>
    <property type="match status" value="1"/>
</dbReference>
<dbReference type="STRING" id="906968.Trebr_1919"/>
<dbReference type="PANTHER" id="PTHR31297">
    <property type="entry name" value="GLUCAN ENDO-1,6-BETA-GLUCOSIDASE B"/>
    <property type="match status" value="1"/>
</dbReference>
<feature type="domain" description="Glycoside hydrolase family 5" evidence="8">
    <location>
        <begin position="40"/>
        <end position="309"/>
    </location>
</feature>
<keyword evidence="4" id="KW-0119">Carbohydrate metabolism</keyword>
<dbReference type="eggNOG" id="COG2730">
    <property type="taxonomic scope" value="Bacteria"/>
</dbReference>
<keyword evidence="10" id="KW-1185">Reference proteome</keyword>
<evidence type="ECO:0000256" key="2">
    <source>
        <dbReference type="ARBA" id="ARBA00022801"/>
    </source>
</evidence>
<dbReference type="GO" id="GO:0008422">
    <property type="term" value="F:beta-glucosidase activity"/>
    <property type="evidence" value="ECO:0007669"/>
    <property type="project" value="TreeGrafter"/>
</dbReference>
<name>F4LJ29_TREBD</name>
<dbReference type="EMBL" id="CP002696">
    <property type="protein sequence ID" value="AEE17338.1"/>
    <property type="molecule type" value="Genomic_DNA"/>
</dbReference>
<dbReference type="Proteomes" id="UP000006546">
    <property type="component" value="Chromosome"/>
</dbReference>
<evidence type="ECO:0000256" key="3">
    <source>
        <dbReference type="ARBA" id="ARBA00023001"/>
    </source>
</evidence>
<evidence type="ECO:0000256" key="1">
    <source>
        <dbReference type="ARBA" id="ARBA00005641"/>
    </source>
</evidence>
<evidence type="ECO:0000256" key="4">
    <source>
        <dbReference type="ARBA" id="ARBA00023277"/>
    </source>
</evidence>
<dbReference type="OrthoDB" id="9800475at2"/>
<dbReference type="InterPro" id="IPR001547">
    <property type="entry name" value="Glyco_hydro_5"/>
</dbReference>
<keyword evidence="6" id="KW-0624">Polysaccharide degradation</keyword>
<gene>
    <name evidence="9" type="ordered locus">Trebr_1919</name>
</gene>
<dbReference type="Pfam" id="PF00150">
    <property type="entry name" value="Cellulase"/>
    <property type="match status" value="1"/>
</dbReference>
<reference evidence="10" key="1">
    <citation type="submission" date="2011-04" db="EMBL/GenBank/DDBJ databases">
        <title>The complete genome of Treponema brennaborense DSM 12168.</title>
        <authorList>
            <person name="Lucas S."/>
            <person name="Han J."/>
            <person name="Lapidus A."/>
            <person name="Bruce D."/>
            <person name="Goodwin L."/>
            <person name="Pitluck S."/>
            <person name="Peters L."/>
            <person name="Kyrpides N."/>
            <person name="Mavromatis K."/>
            <person name="Ivanova N."/>
            <person name="Mikhailova N."/>
            <person name="Pagani I."/>
            <person name="Teshima H."/>
            <person name="Detter J.C."/>
            <person name="Tapia R."/>
            <person name="Han C."/>
            <person name="Land M."/>
            <person name="Hauser L."/>
            <person name="Markowitz V."/>
            <person name="Cheng J.-F."/>
            <person name="Hugenholtz P."/>
            <person name="Woyke T."/>
            <person name="Wu D."/>
            <person name="Gronow S."/>
            <person name="Wellnitz S."/>
            <person name="Brambilla E."/>
            <person name="Klenk H.-P."/>
            <person name="Eisen J.A."/>
        </authorList>
    </citation>
    <scope>NUCLEOTIDE SEQUENCE [LARGE SCALE GENOMIC DNA]</scope>
    <source>
        <strain evidence="10">DSM 12168 / CIP 105900 / DD5/3</strain>
    </source>
</reference>
<evidence type="ECO:0000256" key="6">
    <source>
        <dbReference type="ARBA" id="ARBA00023326"/>
    </source>
</evidence>
<organism evidence="9 10">
    <name type="scientific">Treponema brennaborense (strain DSM 12168 / CIP 105900 / DD5/3)</name>
    <dbReference type="NCBI Taxonomy" id="906968"/>
    <lineage>
        <taxon>Bacteria</taxon>
        <taxon>Pseudomonadati</taxon>
        <taxon>Spirochaetota</taxon>
        <taxon>Spirochaetia</taxon>
        <taxon>Spirochaetales</taxon>
        <taxon>Treponemataceae</taxon>
        <taxon>Treponema</taxon>
    </lineage>
</organism>
<dbReference type="Gene3D" id="3.20.20.80">
    <property type="entry name" value="Glycosidases"/>
    <property type="match status" value="1"/>
</dbReference>
<comment type="similarity">
    <text evidence="1 7">Belongs to the glycosyl hydrolase 5 (cellulase A) family.</text>
</comment>
<dbReference type="SUPFAM" id="SSF51445">
    <property type="entry name" value="(Trans)glycosidases"/>
    <property type="match status" value="1"/>
</dbReference>
<evidence type="ECO:0000313" key="9">
    <source>
        <dbReference type="EMBL" id="AEE17338.1"/>
    </source>
</evidence>
<evidence type="ECO:0000256" key="5">
    <source>
        <dbReference type="ARBA" id="ARBA00023295"/>
    </source>
</evidence>
<dbReference type="KEGG" id="tbe:Trebr_1919"/>
<protein>
    <submittedName>
        <fullName evidence="9">Glycoside hydrolase family 5</fullName>
    </submittedName>
</protein>
<keyword evidence="2 7" id="KW-0378">Hydrolase</keyword>
<evidence type="ECO:0000259" key="8">
    <source>
        <dbReference type="Pfam" id="PF00150"/>
    </source>
</evidence>
<dbReference type="GO" id="GO:0009986">
    <property type="term" value="C:cell surface"/>
    <property type="evidence" value="ECO:0007669"/>
    <property type="project" value="TreeGrafter"/>
</dbReference>
<dbReference type="GO" id="GO:0005576">
    <property type="term" value="C:extracellular region"/>
    <property type="evidence" value="ECO:0007669"/>
    <property type="project" value="TreeGrafter"/>
</dbReference>
<evidence type="ECO:0000256" key="7">
    <source>
        <dbReference type="RuleBase" id="RU361153"/>
    </source>
</evidence>